<dbReference type="Gene3D" id="2.10.25.10">
    <property type="entry name" value="Laminin"/>
    <property type="match status" value="1"/>
</dbReference>
<comment type="subcellular location">
    <subcellularLocation>
        <location evidence="1">Cell junction</location>
        <location evidence="1">Paranodal septate junction</location>
    </subcellularLocation>
    <subcellularLocation>
        <location evidence="2">Membrane</location>
        <topology evidence="2">Single-pass type I membrane protein</topology>
    </subcellularLocation>
</comment>
<dbReference type="Proteomes" id="UP000664940">
    <property type="component" value="Unassembled WGS sequence"/>
</dbReference>
<dbReference type="SMART" id="SM00282">
    <property type="entry name" value="LamG"/>
    <property type="match status" value="3"/>
</dbReference>
<dbReference type="InterPro" id="IPR003585">
    <property type="entry name" value="Neurexin-like"/>
</dbReference>
<dbReference type="Pfam" id="PF00754">
    <property type="entry name" value="F5_F8_type_C"/>
    <property type="match status" value="1"/>
</dbReference>
<dbReference type="InterPro" id="IPR000742">
    <property type="entry name" value="EGF"/>
</dbReference>
<dbReference type="GO" id="GO:0007399">
    <property type="term" value="P:nervous system development"/>
    <property type="evidence" value="ECO:0007669"/>
    <property type="project" value="UniProtKB-ARBA"/>
</dbReference>
<evidence type="ECO:0000256" key="16">
    <source>
        <dbReference type="PROSITE-ProRule" id="PRU00122"/>
    </source>
</evidence>
<dbReference type="GO" id="GO:0033010">
    <property type="term" value="C:paranodal junction"/>
    <property type="evidence" value="ECO:0007669"/>
    <property type="project" value="UniProtKB-SubCell"/>
</dbReference>
<dbReference type="CDD" id="cd00054">
    <property type="entry name" value="EGF_CA"/>
    <property type="match status" value="1"/>
</dbReference>
<feature type="domain" description="EGF-like" evidence="22">
    <location>
        <begin position="404"/>
        <end position="441"/>
    </location>
</feature>
<keyword evidence="8" id="KW-0677">Repeat</keyword>
<organism evidence="24 25">
    <name type="scientific">Phyllostomus discolor</name>
    <name type="common">pale spear-nosed bat</name>
    <dbReference type="NCBI Taxonomy" id="89673"/>
    <lineage>
        <taxon>Eukaryota</taxon>
        <taxon>Metazoa</taxon>
        <taxon>Chordata</taxon>
        <taxon>Craniata</taxon>
        <taxon>Vertebrata</taxon>
        <taxon>Euteleostomi</taxon>
        <taxon>Mammalia</taxon>
        <taxon>Eutheria</taxon>
        <taxon>Laurasiatheria</taxon>
        <taxon>Chiroptera</taxon>
        <taxon>Yangochiroptera</taxon>
        <taxon>Phyllostomidae</taxon>
        <taxon>Phyllostominae</taxon>
        <taxon>Phyllostomus</taxon>
    </lineage>
</organism>
<feature type="compositionally biased region" description="Pro residues" evidence="17">
    <location>
        <begin position="1207"/>
        <end position="1223"/>
    </location>
</feature>
<comment type="caution">
    <text evidence="24">The sequence shown here is derived from an EMBL/GenBank/DDBJ whole genome shotgun (WGS) entry which is preliminary data.</text>
</comment>
<dbReference type="InterPro" id="IPR050372">
    <property type="entry name" value="Neurexin-related_CASP"/>
</dbReference>
<feature type="domain" description="EGF-like" evidence="22">
    <location>
        <begin position="822"/>
        <end position="860"/>
    </location>
</feature>
<dbReference type="PROSITE" id="PS01285">
    <property type="entry name" value="FA58C_1"/>
    <property type="match status" value="1"/>
</dbReference>
<evidence type="ECO:0000256" key="8">
    <source>
        <dbReference type="ARBA" id="ARBA00022737"/>
    </source>
</evidence>
<accession>A0A833ZFY1</accession>
<dbReference type="InterPro" id="IPR000421">
    <property type="entry name" value="FA58C"/>
</dbReference>
<dbReference type="FunFam" id="2.60.120.260:FF:000016">
    <property type="entry name" value="Contactin-associated protein-like 4 isoform 1"/>
    <property type="match status" value="1"/>
</dbReference>
<name>A0A833ZFY1_9CHIR</name>
<dbReference type="FunFam" id="2.60.120.1000:FF:000005">
    <property type="entry name" value="Contactin associated protein-like 2"/>
    <property type="match status" value="1"/>
</dbReference>
<dbReference type="FunFam" id="2.10.25.10:FF:000015">
    <property type="entry name" value="neurexin-1 isoform X1"/>
    <property type="match status" value="2"/>
</dbReference>
<comment type="caution">
    <text evidence="15">Lacks conserved residue(s) required for the propagation of feature annotation.</text>
</comment>
<dbReference type="PROSITE" id="PS51406">
    <property type="entry name" value="FIBRINOGEN_C_2"/>
    <property type="match status" value="1"/>
</dbReference>
<dbReference type="Pfam" id="PF02210">
    <property type="entry name" value="Laminin_G_2"/>
    <property type="match status" value="3"/>
</dbReference>
<feature type="signal peptide" evidence="19">
    <location>
        <begin position="1"/>
        <end position="18"/>
    </location>
</feature>
<dbReference type="PROSITE" id="PS50022">
    <property type="entry name" value="FA58C_3"/>
    <property type="match status" value="1"/>
</dbReference>
<evidence type="ECO:0000256" key="6">
    <source>
        <dbReference type="ARBA" id="ARBA00022692"/>
    </source>
</evidence>
<reference evidence="24 25" key="1">
    <citation type="journal article" date="2020" name="Nature">
        <title>Six reference-quality genomes reveal evolution of bat adaptations.</title>
        <authorList>
            <person name="Jebb D."/>
            <person name="Huang Z."/>
            <person name="Pippel M."/>
            <person name="Hughes G.M."/>
            <person name="Lavrichenko K."/>
            <person name="Devanna P."/>
            <person name="Winkler S."/>
            <person name="Jermiin L.S."/>
            <person name="Skirmuntt E.C."/>
            <person name="Katzourakis A."/>
            <person name="Burkitt-Gray L."/>
            <person name="Ray D.A."/>
            <person name="Sullivan K.A.M."/>
            <person name="Roscito J.G."/>
            <person name="Kirilenko B.M."/>
            <person name="Davalos L.M."/>
            <person name="Corthals A.P."/>
            <person name="Power M.L."/>
            <person name="Jones G."/>
            <person name="Ransome R.D."/>
            <person name="Dechmann D.K.N."/>
            <person name="Locatelli A.G."/>
            <person name="Puechmaille S.J."/>
            <person name="Fedrigo O."/>
            <person name="Jarvis E.D."/>
            <person name="Hiller M."/>
            <person name="Vernes S.C."/>
            <person name="Myers E.W."/>
            <person name="Teeling E.C."/>
        </authorList>
    </citation>
    <scope>NUCLEOTIDE SEQUENCE [LARGE SCALE GENOMIC DNA]</scope>
    <source>
        <strain evidence="24">Bat1K_MPI-CBG_1</strain>
    </source>
</reference>
<evidence type="ECO:0000313" key="24">
    <source>
        <dbReference type="EMBL" id="KAF6093054.1"/>
    </source>
</evidence>
<dbReference type="SMART" id="SM00294">
    <property type="entry name" value="4.1m"/>
    <property type="match status" value="1"/>
</dbReference>
<dbReference type="InterPro" id="IPR036056">
    <property type="entry name" value="Fibrinogen-like_C"/>
</dbReference>
<evidence type="ECO:0000256" key="13">
    <source>
        <dbReference type="ARBA" id="ARBA00023157"/>
    </source>
</evidence>
<dbReference type="FunFam" id="2.60.120.200:FF:000026">
    <property type="entry name" value="contactin-associated protein-like 4 isoform X1"/>
    <property type="match status" value="1"/>
</dbReference>
<dbReference type="SMART" id="SM00231">
    <property type="entry name" value="FA58C"/>
    <property type="match status" value="1"/>
</dbReference>
<evidence type="ECO:0000256" key="2">
    <source>
        <dbReference type="ARBA" id="ARBA00004479"/>
    </source>
</evidence>
<dbReference type="Gene3D" id="2.60.120.260">
    <property type="entry name" value="Galactose-binding domain-like"/>
    <property type="match status" value="1"/>
</dbReference>
<dbReference type="InterPro" id="IPR013320">
    <property type="entry name" value="ConA-like_dom_sf"/>
</dbReference>
<feature type="domain" description="F5/8 type C" evidence="20">
    <location>
        <begin position="24"/>
        <end position="167"/>
    </location>
</feature>
<keyword evidence="14" id="KW-0325">Glycoprotein</keyword>
<evidence type="ECO:0000256" key="7">
    <source>
        <dbReference type="ARBA" id="ARBA00022729"/>
    </source>
</evidence>
<evidence type="ECO:0000256" key="19">
    <source>
        <dbReference type="SAM" id="SignalP"/>
    </source>
</evidence>
<dbReference type="FunFam" id="2.60.120.200:FF:000088">
    <property type="entry name" value="Contactin associated protein-like 2"/>
    <property type="match status" value="1"/>
</dbReference>
<dbReference type="EMBL" id="JABVXQ010000008">
    <property type="protein sequence ID" value="KAF6093054.1"/>
    <property type="molecule type" value="Genomic_DNA"/>
</dbReference>
<feature type="domain" description="Laminin G" evidence="21">
    <location>
        <begin position="649"/>
        <end position="821"/>
    </location>
</feature>
<keyword evidence="5" id="KW-0597">Phosphoprotein</keyword>
<evidence type="ECO:0000259" key="22">
    <source>
        <dbReference type="PROSITE" id="PS50026"/>
    </source>
</evidence>
<feature type="domain" description="Fibrinogen C-terminal" evidence="23">
    <location>
        <begin position="440"/>
        <end position="492"/>
    </location>
</feature>
<dbReference type="FunFam" id="2.60.120.200:FF:000099">
    <property type="entry name" value="Contactin associated protein 1"/>
    <property type="match status" value="1"/>
</dbReference>
<keyword evidence="7 19" id="KW-0732">Signal</keyword>
<keyword evidence="9" id="KW-0130">Cell adhesion</keyword>
<evidence type="ECO:0000256" key="9">
    <source>
        <dbReference type="ARBA" id="ARBA00022889"/>
    </source>
</evidence>
<dbReference type="CDD" id="cd00110">
    <property type="entry name" value="LamG"/>
    <property type="match status" value="3"/>
</dbReference>
<dbReference type="AlphaFoldDB" id="A0A833ZFY1"/>
<feature type="domain" description="Laminin G" evidence="21">
    <location>
        <begin position="913"/>
        <end position="1114"/>
    </location>
</feature>
<feature type="chain" id="PRO_5032546632" evidence="19">
    <location>
        <begin position="19"/>
        <end position="1239"/>
    </location>
</feature>
<comment type="similarity">
    <text evidence="3">Belongs to the neurexin family.</text>
</comment>
<dbReference type="SUPFAM" id="SSF49899">
    <property type="entry name" value="Concanavalin A-like lectins/glucanases"/>
    <property type="match status" value="4"/>
</dbReference>
<dbReference type="PROSITE" id="PS50025">
    <property type="entry name" value="LAM_G_DOMAIN"/>
    <property type="match status" value="3"/>
</dbReference>
<sequence>MSLRLFCILLAAVSGAQGWGYYGCDEELVGPLYYRSLGASSYYGLFTTARFARLHGISGWSPRIGDPNPWLQIDLMKKHRIRAVATQGSFNSWDWVTRYMLLYGDRVDSWTPFYQQGHNATFFGNVNDSAVVRHDLHYHFTARYIRIVPLAWNPRGKIGLRLGLYGCPYKSDVLYFDGDDAISYRFPRGVSRSLWDVIAFSFKTEEKDGLLVHAEGFQGDYVTLELKGAHLLLHMSLGSSPIQPRPGHTSVSAGGVLNDQHWHYVRVDRFGRQANLTLDGYVQRFILNGDFERLNLDTEMFVGGLVGAARKNLGYRHNFRGCIENIIFNRVNIADLAVRRHSRITFEGKVAFRCLDPVPHPVNFGGPHNFLQVPGFPRRGRLAVSFRFRTWDYFAEILFDTCGITDRCSPNMCEHDGRCYQSWDDFICYCELTGYKGVTCHEPLYKESCEAYRLSGKTSGNFTIDPDGSGPLKPFVVYCDIRENRAWTVVRHDRLWTTRVTGSSMERPFLGAVQYWNASWEEVSALANASQHCEQWIEFSCYNSRLLNTAGGYPYSFWIGRNEEQHFYWGGSQPGIQRCACGLDRSCVDPALHCNCDADQPQWRTDKGLLTFVDHLPVTQVVVGDTNRSTSEAQFFLRPLRCYGDRNSWNTISFHTGTTLRFPPICANHSLDISFYFRTSAPSGVFLENMGGPYYQWCRPYVRVELNTSRDVVFAFNVGNGDENLTVHSEDFEFNDDEWHLVRAEINVKQARLRVDHRPWVVRPMPLQTYIWLEYDQPLYVGSAEFKRRPFVGCLRAMRLNGVTLNLEGRANASEGTSPNCTGRCAHPRFPCFHGGRCVERYSYYTCDCDLTAFDGPYCNHDIGGFFEPGTWMRYNLQSALRSAAQEFSHMLSRPVPGYEPGYIPGYDTPGYVPGYHGPGYRLPDYPQPGRPVPGYRGPVYNVTGEEVSFSFSTHSAPAVLLYVSSFVRDYMAVLIKEDGTLQLRYQLGTSPYVYQLTTRPVTDGQPHSVNITRVYRSLSVQVDYFPLTEQKFSLLVDSQLDSPKALYLGRVMETGVIDPEIQRYNTPGFSGCLSGVRFNNVAPLKTHFRTPRPMTAELAEALRVQGDLSESNCGAMPRLFAEVPPELDPWYLPPDFPYYHDEGWVAILLGFLVAFLLLGLIGMLVLFYLQNHRYKGSYHTNEPKATHDYPGGKPPLPTSGSAQAPAPAPAPTQVPAPAPAPGPRDQNLPQILEESRSE</sequence>
<keyword evidence="11 18" id="KW-1133">Transmembrane helix</keyword>
<evidence type="ECO:0000256" key="1">
    <source>
        <dbReference type="ARBA" id="ARBA00004403"/>
    </source>
</evidence>
<feature type="domain" description="Laminin G" evidence="21">
    <location>
        <begin position="173"/>
        <end position="354"/>
    </location>
</feature>
<evidence type="ECO:0000256" key="11">
    <source>
        <dbReference type="ARBA" id="ARBA00022989"/>
    </source>
</evidence>
<feature type="region of interest" description="Disordered" evidence="17">
    <location>
        <begin position="1181"/>
        <end position="1239"/>
    </location>
</feature>
<proteinExistence type="inferred from homology"/>
<evidence type="ECO:0000256" key="14">
    <source>
        <dbReference type="ARBA" id="ARBA00023180"/>
    </source>
</evidence>
<keyword evidence="13 16" id="KW-1015">Disulfide bond</keyword>
<dbReference type="InterPro" id="IPR001791">
    <property type="entry name" value="Laminin_G"/>
</dbReference>
<dbReference type="PROSITE" id="PS50026">
    <property type="entry name" value="EGF_3"/>
    <property type="match status" value="2"/>
</dbReference>
<keyword evidence="4 15" id="KW-0245">EGF-like domain</keyword>
<dbReference type="CDD" id="cd00057">
    <property type="entry name" value="FA58C"/>
    <property type="match status" value="1"/>
</dbReference>
<dbReference type="GO" id="GO:0007155">
    <property type="term" value="P:cell adhesion"/>
    <property type="evidence" value="ECO:0007669"/>
    <property type="project" value="UniProtKB-KW"/>
</dbReference>
<evidence type="ECO:0000256" key="15">
    <source>
        <dbReference type="PROSITE-ProRule" id="PRU00076"/>
    </source>
</evidence>
<dbReference type="Gene3D" id="2.60.120.1000">
    <property type="match status" value="1"/>
</dbReference>
<dbReference type="SUPFAM" id="SSF49785">
    <property type="entry name" value="Galactose-binding domain-like"/>
    <property type="match status" value="1"/>
</dbReference>
<dbReference type="InterPro" id="IPR008979">
    <property type="entry name" value="Galactose-bd-like_sf"/>
</dbReference>
<gene>
    <name evidence="24" type="ORF">HJG60_003074</name>
</gene>
<evidence type="ECO:0000256" key="3">
    <source>
        <dbReference type="ARBA" id="ARBA00010241"/>
    </source>
</evidence>
<evidence type="ECO:0000259" key="23">
    <source>
        <dbReference type="PROSITE" id="PS51406"/>
    </source>
</evidence>
<keyword evidence="6 18" id="KW-0812">Transmembrane</keyword>
<keyword evidence="12 18" id="KW-0472">Membrane</keyword>
<feature type="transmembrane region" description="Helical" evidence="18">
    <location>
        <begin position="1145"/>
        <end position="1170"/>
    </location>
</feature>
<dbReference type="GO" id="GO:0016020">
    <property type="term" value="C:membrane"/>
    <property type="evidence" value="ECO:0007669"/>
    <property type="project" value="UniProtKB-SubCell"/>
</dbReference>
<dbReference type="PANTHER" id="PTHR15036:SF43">
    <property type="entry name" value="CONTACTIN-ASSOCIATED PROTEIN 1"/>
    <property type="match status" value="1"/>
</dbReference>
<dbReference type="Gene3D" id="2.60.120.200">
    <property type="match status" value="3"/>
</dbReference>
<dbReference type="SUPFAM" id="SSF56496">
    <property type="entry name" value="Fibrinogen C-terminal domain-like"/>
    <property type="match status" value="1"/>
</dbReference>
<evidence type="ECO:0000259" key="20">
    <source>
        <dbReference type="PROSITE" id="PS50022"/>
    </source>
</evidence>
<dbReference type="InterPro" id="IPR002181">
    <property type="entry name" value="Fibrinogen_a/b/g_C_dom"/>
</dbReference>
<feature type="disulfide bond" evidence="16">
    <location>
        <begin position="794"/>
        <end position="821"/>
    </location>
</feature>
<evidence type="ECO:0000256" key="18">
    <source>
        <dbReference type="SAM" id="Phobius"/>
    </source>
</evidence>
<evidence type="ECO:0000256" key="17">
    <source>
        <dbReference type="SAM" id="MobiDB-lite"/>
    </source>
</evidence>
<evidence type="ECO:0000256" key="12">
    <source>
        <dbReference type="ARBA" id="ARBA00023136"/>
    </source>
</evidence>
<protein>
    <submittedName>
        <fullName evidence="24">Contactin associated protein 1</fullName>
    </submittedName>
</protein>
<dbReference type="PROSITE" id="PS01286">
    <property type="entry name" value="FA58C_2"/>
    <property type="match status" value="1"/>
</dbReference>
<evidence type="ECO:0000259" key="21">
    <source>
        <dbReference type="PROSITE" id="PS50025"/>
    </source>
</evidence>
<evidence type="ECO:0000256" key="4">
    <source>
        <dbReference type="ARBA" id="ARBA00022536"/>
    </source>
</evidence>
<evidence type="ECO:0000256" key="10">
    <source>
        <dbReference type="ARBA" id="ARBA00022949"/>
    </source>
</evidence>
<keyword evidence="10" id="KW-0965">Cell junction</keyword>
<dbReference type="PANTHER" id="PTHR15036">
    <property type="entry name" value="PIKACHURIN-LIKE PROTEIN"/>
    <property type="match status" value="1"/>
</dbReference>
<dbReference type="SUPFAM" id="SSF57196">
    <property type="entry name" value="EGF/Laminin"/>
    <property type="match status" value="1"/>
</dbReference>
<evidence type="ECO:0000313" key="25">
    <source>
        <dbReference type="Proteomes" id="UP000664940"/>
    </source>
</evidence>
<evidence type="ECO:0000256" key="5">
    <source>
        <dbReference type="ARBA" id="ARBA00022553"/>
    </source>
</evidence>